<dbReference type="Proteomes" id="UP000003490">
    <property type="component" value="Unassembled WGS sequence"/>
</dbReference>
<dbReference type="EMBL" id="ABCB02000021">
    <property type="protein sequence ID" value="EDO59727.1"/>
    <property type="molecule type" value="Genomic_DNA"/>
</dbReference>
<gene>
    <name evidence="2" type="ORF">CLOLEP_03777</name>
</gene>
<comment type="caution">
    <text evidence="2">The sequence shown here is derived from an EMBL/GenBank/DDBJ whole genome shotgun (WGS) entry which is preliminary data.</text>
</comment>
<reference evidence="2 3" key="2">
    <citation type="submission" date="2007-08" db="EMBL/GenBank/DDBJ databases">
        <authorList>
            <person name="Fulton L."/>
            <person name="Clifton S."/>
            <person name="Fulton B."/>
            <person name="Xu J."/>
            <person name="Minx P."/>
            <person name="Pepin K.H."/>
            <person name="Johnson M."/>
            <person name="Thiruvilangam P."/>
            <person name="Bhonagiri V."/>
            <person name="Nash W.E."/>
            <person name="Wang C."/>
            <person name="Mardis E.R."/>
            <person name="Wilson R.K."/>
        </authorList>
    </citation>
    <scope>NUCLEOTIDE SEQUENCE [LARGE SCALE GENOMIC DNA]</scope>
    <source>
        <strain evidence="2 3">DSM 753</strain>
    </source>
</reference>
<dbReference type="HOGENOM" id="CLU_3249564_0_0_9"/>
<sequence length="42" mass="4641">MGILTVFTRKNQDEREKESTAKSDKTAGPKASLNCPILLCFV</sequence>
<proteinExistence type="predicted"/>
<organism evidence="2 3">
    <name type="scientific">[Clostridium] leptum DSM 753</name>
    <dbReference type="NCBI Taxonomy" id="428125"/>
    <lineage>
        <taxon>Bacteria</taxon>
        <taxon>Bacillati</taxon>
        <taxon>Bacillota</taxon>
        <taxon>Clostridia</taxon>
        <taxon>Eubacteriales</taxon>
        <taxon>Oscillospiraceae</taxon>
        <taxon>Oscillospiraceae incertae sedis</taxon>
    </lineage>
</organism>
<accession>A7VYU9</accession>
<feature type="compositionally biased region" description="Basic and acidic residues" evidence="1">
    <location>
        <begin position="10"/>
        <end position="27"/>
    </location>
</feature>
<dbReference type="AlphaFoldDB" id="A7VYU9"/>
<evidence type="ECO:0000313" key="3">
    <source>
        <dbReference type="Proteomes" id="UP000003490"/>
    </source>
</evidence>
<feature type="region of interest" description="Disordered" evidence="1">
    <location>
        <begin position="1"/>
        <end position="30"/>
    </location>
</feature>
<reference evidence="2 3" key="1">
    <citation type="submission" date="2007-08" db="EMBL/GenBank/DDBJ databases">
        <title>Draft genome sequence of Clostridium leptum (DSM 753).</title>
        <authorList>
            <person name="Sudarsanam P."/>
            <person name="Ley R."/>
            <person name="Guruge J."/>
            <person name="Turnbaugh P.J."/>
            <person name="Mahowald M."/>
            <person name="Liep D."/>
            <person name="Gordon J."/>
        </authorList>
    </citation>
    <scope>NUCLEOTIDE SEQUENCE [LARGE SCALE GENOMIC DNA]</scope>
    <source>
        <strain evidence="2 3">DSM 753</strain>
    </source>
</reference>
<name>A7VYU9_9FIRM</name>
<protein>
    <submittedName>
        <fullName evidence="2">Uncharacterized protein</fullName>
    </submittedName>
</protein>
<evidence type="ECO:0000256" key="1">
    <source>
        <dbReference type="SAM" id="MobiDB-lite"/>
    </source>
</evidence>
<evidence type="ECO:0000313" key="2">
    <source>
        <dbReference type="EMBL" id="EDO59727.1"/>
    </source>
</evidence>